<feature type="compositionally biased region" description="Polar residues" evidence="1">
    <location>
        <begin position="788"/>
        <end position="806"/>
    </location>
</feature>
<feature type="compositionally biased region" description="Polar residues" evidence="1">
    <location>
        <begin position="1223"/>
        <end position="1233"/>
    </location>
</feature>
<feature type="region of interest" description="Disordered" evidence="1">
    <location>
        <begin position="970"/>
        <end position="995"/>
    </location>
</feature>
<feature type="region of interest" description="Disordered" evidence="1">
    <location>
        <begin position="1435"/>
        <end position="1475"/>
    </location>
</feature>
<keyword evidence="3" id="KW-1185">Reference proteome</keyword>
<sequence>MPTYNLFDLSVRLYAWEPQQFPPKIDERAYPHDASLGEAIEEVSEEYFDRYRGIDFLGQSGSPFYLVNAGRNLFFPKDQLIDGRSAIEQPATPAPPARPSFHAIKSLKYFGQTDKGQDEDSTRSRANQTPSVHFHYVAKSAGQLSQTDGAGDDDTESPLSSVPTNFDSSPVPMILGQGNDKTKGSKVNTPESKGWRFTPEKPITTKNGFIKPLDTPIPIKIQIQFSQKSFLRSFNTELQQDICINIFYNGEFVFSRSYRAETQKATTAAEKSPNFSGRRVEFRKEVPFVVAPLFKSSRRRTPTDIEGQWNRINELLLAEADEWGRTGKYNMFRSPVGEYLEDLSNLAMPEDMTKMREGGRNIGIIDVVVALGRTKVLGTGGSSSPICQPERKLPEGYCGPKKVHHAVPEETRRRRGPQSSRNFNLEDTDDGNGASGALNGGSADVFPSGGFMSTSKHTANATPSGLLSYQNEEYHIETITKSTPNGPGKRITSSQSMAMGMPPPRMSLRSPSMDESLSQTNLRNRSDPLRSMASRSKPTQQGLPDMLPKKRSRDASQIPDSSVKRRKHSTMSGEVSEGSHMRSSWMDMNLWSTPASHSGQPMVTTPGVPLGQLIVEANRRPLRQRVKTTHFNDEESPTPSGSFKQRNSKDAQTPTPALDAGNSLSGSRRGGISGPSTPNILANHGANTYKTKMFGLDGTGSGSKRVSRPSKPNGKLPTGSSVKRGPPETPESATSTPTTIDTEWGGRNMQLRSSPRNTFTALPQLKTDNTNQNQKESGVRRQDPEAILTQSLSSSVQNTRGASRSHVSGGGLKGLLDSHQPTDAVDNTFGSSFADSSANRPVRRANKKEKQVMVSDEPENEGEPEVESSPGHLQASVQKDRQRTLFIVKGLVKDDWNLVQSKPTIDPDYKSTWKRVNTWMYRDGTFKWLFAPKVGSDVEEPLVPQYTLPLPQSAASVRRQKKMMEELLQARSKGRGEVGDDSSPSTTDATDSVMNFRKNRTAAQNPSLAEESMNAEEGTYLPAKQRRVARTPVLPVSSSPTTDAMLGTPSMLRPATSLGIMSTARNTDMESTEAATACTATRSRPNLAPLTTRGYIHTDKGAKTPTPKSGTFSDHTSAKPMTRARTSSNAEMPLPSSSPPMPTPTPKENIAPSRARRGRHSLVMRISTSTMAPPPTSMARSKIIAPTTDQYIFKANSTIKDEITTPPIVPPSKPPRSTKPSREISTQPKSSPNKARPKNKHNPAGKNQYSKAEENAAPTQSILPPAKPHSTTASKDISKRVDPPKGKPHNPTGKNQHSKTEENVTSTPSILPPPNPRSTTASKEISKRVDPPKAKANNNPSGKNQHRPKEAGVEPTARRTRKVENSSASAAWKPVDTCTDSVLTYASKEQIATWLRLAYDDKKGVVTRETRAEKEGVFRAHSILMGVRYVLGADFQEIPKRDDESDKENGGMDGGENSEASNRLLEEELEEMMMS</sequence>
<feature type="compositionally biased region" description="Basic and acidic residues" evidence="1">
    <location>
        <begin position="1276"/>
        <end position="1285"/>
    </location>
</feature>
<feature type="region of interest" description="Disordered" evidence="1">
    <location>
        <begin position="1197"/>
        <end position="1371"/>
    </location>
</feature>
<organism evidence="2 3">
    <name type="scientific">Phialocephala subalpina</name>
    <dbReference type="NCBI Taxonomy" id="576137"/>
    <lineage>
        <taxon>Eukaryota</taxon>
        <taxon>Fungi</taxon>
        <taxon>Dikarya</taxon>
        <taxon>Ascomycota</taxon>
        <taxon>Pezizomycotina</taxon>
        <taxon>Leotiomycetes</taxon>
        <taxon>Helotiales</taxon>
        <taxon>Mollisiaceae</taxon>
        <taxon>Phialocephala</taxon>
        <taxon>Phialocephala fortinii species complex</taxon>
    </lineage>
</organism>
<gene>
    <name evidence="2" type="ORF">PAC_03188</name>
</gene>
<dbReference type="Proteomes" id="UP000184330">
    <property type="component" value="Unassembled WGS sequence"/>
</dbReference>
<feature type="compositionally biased region" description="Acidic residues" evidence="1">
    <location>
        <begin position="856"/>
        <end position="866"/>
    </location>
</feature>
<feature type="compositionally biased region" description="Basic and acidic residues" evidence="1">
    <location>
        <begin position="1324"/>
        <end position="1333"/>
    </location>
</feature>
<feature type="compositionally biased region" description="Pro residues" evidence="1">
    <location>
        <begin position="1136"/>
        <end position="1145"/>
    </location>
</feature>
<feature type="compositionally biased region" description="Polar residues" evidence="1">
    <location>
        <begin position="828"/>
        <end position="839"/>
    </location>
</feature>
<accession>A0A1L7WKM7</accession>
<feature type="compositionally biased region" description="Basic and acidic residues" evidence="1">
    <location>
        <begin position="1437"/>
        <end position="1450"/>
    </location>
</feature>
<feature type="compositionally biased region" description="Polar residues" evidence="1">
    <location>
        <begin position="637"/>
        <end position="655"/>
    </location>
</feature>
<feature type="compositionally biased region" description="Polar residues" evidence="1">
    <location>
        <begin position="1106"/>
        <end position="1115"/>
    </location>
</feature>
<feature type="compositionally biased region" description="Low complexity" evidence="1">
    <location>
        <begin position="431"/>
        <end position="441"/>
    </location>
</feature>
<feature type="region of interest" description="Disordered" evidence="1">
    <location>
        <begin position="478"/>
        <end position="581"/>
    </location>
</feature>
<evidence type="ECO:0000256" key="1">
    <source>
        <dbReference type="SAM" id="MobiDB-lite"/>
    </source>
</evidence>
<feature type="compositionally biased region" description="Low complexity" evidence="1">
    <location>
        <begin position="730"/>
        <end position="739"/>
    </location>
</feature>
<feature type="region of interest" description="Disordered" evidence="1">
    <location>
        <begin position="397"/>
        <end position="441"/>
    </location>
</feature>
<dbReference type="EMBL" id="FJOG01000003">
    <property type="protein sequence ID" value="CZR53310.1"/>
    <property type="molecule type" value="Genomic_DNA"/>
</dbReference>
<proteinExistence type="predicted"/>
<evidence type="ECO:0000313" key="2">
    <source>
        <dbReference type="EMBL" id="CZR53310.1"/>
    </source>
</evidence>
<feature type="compositionally biased region" description="Polar residues" evidence="1">
    <location>
        <begin position="533"/>
        <end position="542"/>
    </location>
</feature>
<feature type="compositionally biased region" description="Polar residues" evidence="1">
    <location>
        <begin position="677"/>
        <end position="690"/>
    </location>
</feature>
<feature type="compositionally biased region" description="Polar residues" evidence="1">
    <location>
        <begin position="479"/>
        <end position="497"/>
    </location>
</feature>
<protein>
    <submittedName>
        <fullName evidence="2">Uncharacterized protein</fullName>
    </submittedName>
</protein>
<feature type="region of interest" description="Disordered" evidence="1">
    <location>
        <begin position="143"/>
        <end position="200"/>
    </location>
</feature>
<feature type="compositionally biased region" description="Low complexity" evidence="1">
    <location>
        <begin position="981"/>
        <end position="992"/>
    </location>
</feature>
<name>A0A1L7WKM7_9HELO</name>
<reference evidence="2 3" key="1">
    <citation type="submission" date="2016-03" db="EMBL/GenBank/DDBJ databases">
        <authorList>
            <person name="Ploux O."/>
        </authorList>
    </citation>
    <scope>NUCLEOTIDE SEQUENCE [LARGE SCALE GENOMIC DNA]</scope>
    <source>
        <strain evidence="2 3">UAMH 11012</strain>
    </source>
</reference>
<evidence type="ECO:0000313" key="3">
    <source>
        <dbReference type="Proteomes" id="UP000184330"/>
    </source>
</evidence>
<dbReference type="STRING" id="576137.A0A1L7WKM7"/>
<dbReference type="OrthoDB" id="3556832at2759"/>
<feature type="compositionally biased region" description="Polar residues" evidence="1">
    <location>
        <begin position="750"/>
        <end position="776"/>
    </location>
</feature>
<feature type="compositionally biased region" description="Polar residues" evidence="1">
    <location>
        <begin position="157"/>
        <end position="168"/>
    </location>
</feature>
<feature type="region of interest" description="Disordered" evidence="1">
    <location>
        <begin position="625"/>
        <end position="878"/>
    </location>
</feature>
<feature type="region of interest" description="Disordered" evidence="1">
    <location>
        <begin position="1097"/>
        <end position="1157"/>
    </location>
</feature>